<dbReference type="OrthoDB" id="3365410at2759"/>
<reference evidence="2 3" key="1">
    <citation type="submission" date="2015-08" db="EMBL/GenBank/DDBJ databases">
        <title>Next Generation Sequencing and Analysis of the Genome of Puccinia sorghi L Schw, the Causal Agent of Maize Common Rust.</title>
        <authorList>
            <person name="Rochi L."/>
            <person name="Burguener G."/>
            <person name="Darino M."/>
            <person name="Turjanski A."/>
            <person name="Kreff E."/>
            <person name="Dieguez M.J."/>
            <person name="Sacco F."/>
        </authorList>
    </citation>
    <scope>NUCLEOTIDE SEQUENCE [LARGE SCALE GENOMIC DNA]</scope>
    <source>
        <strain evidence="2 3">RO10H11247</strain>
    </source>
</reference>
<evidence type="ECO:0000313" key="3">
    <source>
        <dbReference type="Proteomes" id="UP000037035"/>
    </source>
</evidence>
<proteinExistence type="predicted"/>
<dbReference type="EMBL" id="LAVV01009134">
    <property type="protein sequence ID" value="KNZ51152.1"/>
    <property type="molecule type" value="Genomic_DNA"/>
</dbReference>
<gene>
    <name evidence="2" type="ORF">VP01_4069g2</name>
</gene>
<evidence type="ECO:0000256" key="1">
    <source>
        <dbReference type="SAM" id="MobiDB-lite"/>
    </source>
</evidence>
<protein>
    <submittedName>
        <fullName evidence="2">Uncharacterized protein</fullName>
    </submittedName>
</protein>
<sequence>MKHSPQLKPGGCRIELSMRAPSYIAAYVFANCNTGYLNPIKSGNLWTIKVNSLSIPKDNYFDYVMKMISLSQDKLNVHKKHDKIIKLERIQKIGLGDGGYSSSTWQRRKCGGGKAQSKKGGLSRN</sequence>
<dbReference type="VEuPathDB" id="FungiDB:VP01_4069g2"/>
<evidence type="ECO:0000313" key="2">
    <source>
        <dbReference type="EMBL" id="KNZ51152.1"/>
    </source>
</evidence>
<feature type="region of interest" description="Disordered" evidence="1">
    <location>
        <begin position="95"/>
        <end position="125"/>
    </location>
</feature>
<organism evidence="2 3">
    <name type="scientific">Puccinia sorghi</name>
    <dbReference type="NCBI Taxonomy" id="27349"/>
    <lineage>
        <taxon>Eukaryota</taxon>
        <taxon>Fungi</taxon>
        <taxon>Dikarya</taxon>
        <taxon>Basidiomycota</taxon>
        <taxon>Pucciniomycotina</taxon>
        <taxon>Pucciniomycetes</taxon>
        <taxon>Pucciniales</taxon>
        <taxon>Pucciniaceae</taxon>
        <taxon>Puccinia</taxon>
    </lineage>
</organism>
<accession>A0A0L6USC5</accession>
<name>A0A0L6USC5_9BASI</name>
<dbReference type="AlphaFoldDB" id="A0A0L6USC5"/>
<keyword evidence="3" id="KW-1185">Reference proteome</keyword>
<dbReference type="Proteomes" id="UP000037035">
    <property type="component" value="Unassembled WGS sequence"/>
</dbReference>
<comment type="caution">
    <text evidence="2">The sequence shown here is derived from an EMBL/GenBank/DDBJ whole genome shotgun (WGS) entry which is preliminary data.</text>
</comment>